<protein>
    <recommendedName>
        <fullName evidence="4">Secreted protein</fullName>
    </recommendedName>
</protein>
<sequence>MNPIRAVKRVAGPVALLAALSLGLTVATASPAAAAPRCSLTVTSLHTYDQVYKVEVSCGPFLAPAEWHLYGDDGPYGNQYILSSYQPVAYADSGAMDEDDGFDTDEVFATVVYRTTTGAYWTVRTNTVVASFWPYS</sequence>
<organism evidence="2 3">
    <name type="scientific">Acrocarpospora phusangensis</name>
    <dbReference type="NCBI Taxonomy" id="1070424"/>
    <lineage>
        <taxon>Bacteria</taxon>
        <taxon>Bacillati</taxon>
        <taxon>Actinomycetota</taxon>
        <taxon>Actinomycetes</taxon>
        <taxon>Streptosporangiales</taxon>
        <taxon>Streptosporangiaceae</taxon>
        <taxon>Acrocarpospora</taxon>
    </lineage>
</organism>
<evidence type="ECO:0008006" key="4">
    <source>
        <dbReference type="Google" id="ProtNLM"/>
    </source>
</evidence>
<dbReference type="RefSeq" id="WP_204045647.1">
    <property type="nucleotide sequence ID" value="NZ_BOOA01000106.1"/>
</dbReference>
<accession>A0A919UV39</accession>
<dbReference type="Proteomes" id="UP000640052">
    <property type="component" value="Unassembled WGS sequence"/>
</dbReference>
<dbReference type="EMBL" id="BOOA01000106">
    <property type="protein sequence ID" value="GIH29030.1"/>
    <property type="molecule type" value="Genomic_DNA"/>
</dbReference>
<evidence type="ECO:0000256" key="1">
    <source>
        <dbReference type="SAM" id="SignalP"/>
    </source>
</evidence>
<evidence type="ECO:0000313" key="3">
    <source>
        <dbReference type="Proteomes" id="UP000640052"/>
    </source>
</evidence>
<feature type="signal peptide" evidence="1">
    <location>
        <begin position="1"/>
        <end position="34"/>
    </location>
</feature>
<evidence type="ECO:0000313" key="2">
    <source>
        <dbReference type="EMBL" id="GIH29030.1"/>
    </source>
</evidence>
<name>A0A919UV39_9ACTN</name>
<reference evidence="2" key="1">
    <citation type="submission" date="2021-01" db="EMBL/GenBank/DDBJ databases">
        <title>Whole genome shotgun sequence of Acrocarpospora phusangensis NBRC 108782.</title>
        <authorList>
            <person name="Komaki H."/>
            <person name="Tamura T."/>
        </authorList>
    </citation>
    <scope>NUCLEOTIDE SEQUENCE</scope>
    <source>
        <strain evidence="2">NBRC 108782</strain>
    </source>
</reference>
<keyword evidence="1" id="KW-0732">Signal</keyword>
<comment type="caution">
    <text evidence="2">The sequence shown here is derived from an EMBL/GenBank/DDBJ whole genome shotgun (WGS) entry which is preliminary data.</text>
</comment>
<proteinExistence type="predicted"/>
<feature type="chain" id="PRO_5036918529" description="Secreted protein" evidence="1">
    <location>
        <begin position="35"/>
        <end position="136"/>
    </location>
</feature>
<gene>
    <name evidence="2" type="ORF">Aph01nite_73400</name>
</gene>
<keyword evidence="3" id="KW-1185">Reference proteome</keyword>
<dbReference type="AlphaFoldDB" id="A0A919UV39"/>